<protein>
    <submittedName>
        <fullName evidence="5">AsnC family transcriptional regulator</fullName>
    </submittedName>
</protein>
<dbReference type="GO" id="GO:0043565">
    <property type="term" value="F:sequence-specific DNA binding"/>
    <property type="evidence" value="ECO:0007669"/>
    <property type="project" value="InterPro"/>
</dbReference>
<dbReference type="PANTHER" id="PTHR30154">
    <property type="entry name" value="LEUCINE-RESPONSIVE REGULATORY PROTEIN"/>
    <property type="match status" value="1"/>
</dbReference>
<dbReference type="PROSITE" id="PS50956">
    <property type="entry name" value="HTH_ASNC_2"/>
    <property type="match status" value="1"/>
</dbReference>
<evidence type="ECO:0000256" key="2">
    <source>
        <dbReference type="ARBA" id="ARBA00023125"/>
    </source>
</evidence>
<comment type="caution">
    <text evidence="5">The sequence shown here is derived from an EMBL/GenBank/DDBJ whole genome shotgun (WGS) entry which is preliminary data.</text>
</comment>
<dbReference type="Pfam" id="PF01037">
    <property type="entry name" value="AsnC_trans_reg"/>
    <property type="match status" value="1"/>
</dbReference>
<dbReference type="InterPro" id="IPR011008">
    <property type="entry name" value="Dimeric_a/b-barrel"/>
</dbReference>
<organism evidence="5 6">
    <name type="scientific">Actinokineospora bangkokensis</name>
    <dbReference type="NCBI Taxonomy" id="1193682"/>
    <lineage>
        <taxon>Bacteria</taxon>
        <taxon>Bacillati</taxon>
        <taxon>Actinomycetota</taxon>
        <taxon>Actinomycetes</taxon>
        <taxon>Pseudonocardiales</taxon>
        <taxon>Pseudonocardiaceae</taxon>
        <taxon>Actinokineospora</taxon>
    </lineage>
</organism>
<dbReference type="STRING" id="1193682.BJP25_27110"/>
<dbReference type="InterPro" id="IPR036388">
    <property type="entry name" value="WH-like_DNA-bd_sf"/>
</dbReference>
<evidence type="ECO:0000313" key="5">
    <source>
        <dbReference type="EMBL" id="OLR91336.1"/>
    </source>
</evidence>
<sequence>MTDLDPVDVAILRELQRDARLQNKELAAIVGVAPSTALERVRSLRRRGVLTGFHASVDLSALGRPISALLSIRVRPHRPQVAEAFQEFVLAQPETLSLLHVAGPDDYLVRVAVPDTEHLRRFLAERLEARPEVVSVSTVLVFESVDRSVQAPLL</sequence>
<dbReference type="GO" id="GO:0043200">
    <property type="term" value="P:response to amino acid"/>
    <property type="evidence" value="ECO:0007669"/>
    <property type="project" value="TreeGrafter"/>
</dbReference>
<dbReference type="Pfam" id="PF13404">
    <property type="entry name" value="HTH_AsnC-type"/>
    <property type="match status" value="1"/>
</dbReference>
<dbReference type="SUPFAM" id="SSF46785">
    <property type="entry name" value="Winged helix' DNA-binding domain"/>
    <property type="match status" value="1"/>
</dbReference>
<name>A0A1Q9LH37_9PSEU</name>
<keyword evidence="2" id="KW-0238">DNA-binding</keyword>
<evidence type="ECO:0000313" key="6">
    <source>
        <dbReference type="Proteomes" id="UP000186040"/>
    </source>
</evidence>
<dbReference type="InterPro" id="IPR036390">
    <property type="entry name" value="WH_DNA-bd_sf"/>
</dbReference>
<reference evidence="5 6" key="1">
    <citation type="submission" date="2016-10" db="EMBL/GenBank/DDBJ databases">
        <title>The Draft Genome Sequence of Actinokineospora bangkokensis 44EHWT reveals the biosynthetic pathway of antifungal compounds Thailandins with unusual extender unit butylmalonyl-CoA.</title>
        <authorList>
            <person name="Greule A."/>
            <person name="Intra B."/>
            <person name="Flemming S."/>
            <person name="Rommel M.G."/>
            <person name="Panbangred W."/>
            <person name="Bechthold A."/>
        </authorList>
    </citation>
    <scope>NUCLEOTIDE SEQUENCE [LARGE SCALE GENOMIC DNA]</scope>
    <source>
        <strain evidence="5 6">44EHW</strain>
    </source>
</reference>
<proteinExistence type="predicted"/>
<dbReference type="OrthoDB" id="4411089at2"/>
<evidence type="ECO:0000256" key="1">
    <source>
        <dbReference type="ARBA" id="ARBA00023015"/>
    </source>
</evidence>
<dbReference type="InterPro" id="IPR019887">
    <property type="entry name" value="Tscrpt_reg_AsnC/Lrp_C"/>
</dbReference>
<accession>A0A1Q9LH37</accession>
<evidence type="ECO:0000256" key="3">
    <source>
        <dbReference type="ARBA" id="ARBA00023163"/>
    </source>
</evidence>
<keyword evidence="3" id="KW-0804">Transcription</keyword>
<evidence type="ECO:0000259" key="4">
    <source>
        <dbReference type="PROSITE" id="PS50956"/>
    </source>
</evidence>
<dbReference type="Gene3D" id="1.10.10.10">
    <property type="entry name" value="Winged helix-like DNA-binding domain superfamily/Winged helix DNA-binding domain"/>
    <property type="match status" value="1"/>
</dbReference>
<keyword evidence="6" id="KW-1185">Reference proteome</keyword>
<gene>
    <name evidence="5" type="ORF">BJP25_27110</name>
</gene>
<dbReference type="RefSeq" id="WP_075976993.1">
    <property type="nucleotide sequence ID" value="NZ_MKQR01000025.1"/>
</dbReference>
<feature type="domain" description="HTH asnC-type" evidence="4">
    <location>
        <begin position="4"/>
        <end position="65"/>
    </location>
</feature>
<dbReference type="PANTHER" id="PTHR30154:SF54">
    <property type="entry name" value="POSSIBLE TRANSCRIPTIONAL REGULATORY PROTEIN (PROBABLY LRP_ASNC-FAMILY)"/>
    <property type="match status" value="1"/>
</dbReference>
<dbReference type="AlphaFoldDB" id="A0A1Q9LH37"/>
<dbReference type="InterPro" id="IPR000485">
    <property type="entry name" value="AsnC-type_HTH_dom"/>
</dbReference>
<dbReference type="PRINTS" id="PR00033">
    <property type="entry name" value="HTHASNC"/>
</dbReference>
<keyword evidence="1" id="KW-0805">Transcription regulation</keyword>
<dbReference type="SUPFAM" id="SSF54909">
    <property type="entry name" value="Dimeric alpha+beta barrel"/>
    <property type="match status" value="1"/>
</dbReference>
<dbReference type="EMBL" id="MKQR01000025">
    <property type="protein sequence ID" value="OLR91336.1"/>
    <property type="molecule type" value="Genomic_DNA"/>
</dbReference>
<dbReference type="Proteomes" id="UP000186040">
    <property type="component" value="Unassembled WGS sequence"/>
</dbReference>
<dbReference type="InterPro" id="IPR019888">
    <property type="entry name" value="Tscrpt_reg_AsnC-like"/>
</dbReference>
<dbReference type="GO" id="GO:0005829">
    <property type="term" value="C:cytosol"/>
    <property type="evidence" value="ECO:0007669"/>
    <property type="project" value="TreeGrafter"/>
</dbReference>
<dbReference type="Gene3D" id="3.30.70.920">
    <property type="match status" value="1"/>
</dbReference>
<dbReference type="SMART" id="SM00344">
    <property type="entry name" value="HTH_ASNC"/>
    <property type="match status" value="1"/>
</dbReference>